<dbReference type="Pfam" id="PF00296">
    <property type="entry name" value="Bac_luciferase"/>
    <property type="match status" value="1"/>
</dbReference>
<evidence type="ECO:0000256" key="1">
    <source>
        <dbReference type="ARBA" id="ARBA00022630"/>
    </source>
</evidence>
<dbReference type="EMBL" id="JAUTXY010000011">
    <property type="protein sequence ID" value="MEE2060242.1"/>
    <property type="molecule type" value="Genomic_DNA"/>
</dbReference>
<dbReference type="InterPro" id="IPR036661">
    <property type="entry name" value="Luciferase-like_sf"/>
</dbReference>
<dbReference type="EC" id="1.14.-.-" evidence="7"/>
<dbReference type="CDD" id="cd01095">
    <property type="entry name" value="Nitrilotriacetate_monoxgenase"/>
    <property type="match status" value="1"/>
</dbReference>
<dbReference type="Gene3D" id="3.20.20.30">
    <property type="entry name" value="Luciferase-like domain"/>
    <property type="match status" value="1"/>
</dbReference>
<evidence type="ECO:0000256" key="5">
    <source>
        <dbReference type="ARBA" id="ARBA00033748"/>
    </source>
</evidence>
<dbReference type="GO" id="GO:0004497">
    <property type="term" value="F:monooxygenase activity"/>
    <property type="evidence" value="ECO:0007669"/>
    <property type="project" value="UniProtKB-KW"/>
</dbReference>
<evidence type="ECO:0000256" key="2">
    <source>
        <dbReference type="ARBA" id="ARBA00022643"/>
    </source>
</evidence>
<keyword evidence="1" id="KW-0285">Flavoprotein</keyword>
<keyword evidence="2" id="KW-0288">FMN</keyword>
<keyword evidence="3 7" id="KW-0560">Oxidoreductase</keyword>
<reference evidence="7 8" key="1">
    <citation type="submission" date="2023-07" db="EMBL/GenBank/DDBJ databases">
        <authorList>
            <person name="Girao M."/>
            <person name="Carvalho M.F."/>
        </authorList>
    </citation>
    <scope>NUCLEOTIDE SEQUENCE [LARGE SCALE GENOMIC DNA]</scope>
    <source>
        <strain evidence="7 8">YIM65754</strain>
    </source>
</reference>
<evidence type="ECO:0000259" key="6">
    <source>
        <dbReference type="Pfam" id="PF00296"/>
    </source>
</evidence>
<protein>
    <submittedName>
        <fullName evidence="7">NtaA/DmoA family FMN-dependent monooxygenase</fullName>
        <ecNumber evidence="7">1.14.-.-</ecNumber>
    </submittedName>
</protein>
<dbReference type="SUPFAM" id="SSF51679">
    <property type="entry name" value="Bacterial luciferase-like"/>
    <property type="match status" value="1"/>
</dbReference>
<keyword evidence="4 7" id="KW-0503">Monooxygenase</keyword>
<proteinExistence type="inferred from homology"/>
<accession>A0ABU7LFB4</accession>
<dbReference type="InterPro" id="IPR016215">
    <property type="entry name" value="NTA_MOA"/>
</dbReference>
<dbReference type="RefSeq" id="WP_330135421.1">
    <property type="nucleotide sequence ID" value="NZ_JAUTXY010000011.1"/>
</dbReference>
<evidence type="ECO:0000256" key="3">
    <source>
        <dbReference type="ARBA" id="ARBA00023002"/>
    </source>
</evidence>
<dbReference type="Proteomes" id="UP001336020">
    <property type="component" value="Unassembled WGS sequence"/>
</dbReference>
<gene>
    <name evidence="7" type="ORF">Q7514_22225</name>
</gene>
<evidence type="ECO:0000256" key="4">
    <source>
        <dbReference type="ARBA" id="ARBA00023033"/>
    </source>
</evidence>
<dbReference type="InterPro" id="IPR051260">
    <property type="entry name" value="Diverse_substr_monoxygenases"/>
</dbReference>
<dbReference type="PANTHER" id="PTHR30011">
    <property type="entry name" value="ALKANESULFONATE MONOOXYGENASE-RELATED"/>
    <property type="match status" value="1"/>
</dbReference>
<dbReference type="PIRSF" id="PIRSF000337">
    <property type="entry name" value="NTA_MOA"/>
    <property type="match status" value="1"/>
</dbReference>
<comment type="similarity">
    <text evidence="5">Belongs to the NtaA/SnaA/DszA monooxygenase family.</text>
</comment>
<feature type="domain" description="Luciferase-like" evidence="6">
    <location>
        <begin position="38"/>
        <end position="386"/>
    </location>
</feature>
<evidence type="ECO:0000313" key="7">
    <source>
        <dbReference type="EMBL" id="MEE2060242.1"/>
    </source>
</evidence>
<dbReference type="InterPro" id="IPR011251">
    <property type="entry name" value="Luciferase-like_dom"/>
</dbReference>
<name>A0ABU7LFB4_9NOCA</name>
<comment type="caution">
    <text evidence="7">The sequence shown here is derived from an EMBL/GenBank/DDBJ whole genome shotgun (WGS) entry which is preliminary data.</text>
</comment>
<organism evidence="7 8">
    <name type="scientific">Rhodococcus artemisiae</name>
    <dbReference type="NCBI Taxonomy" id="714159"/>
    <lineage>
        <taxon>Bacteria</taxon>
        <taxon>Bacillati</taxon>
        <taxon>Actinomycetota</taxon>
        <taxon>Actinomycetes</taxon>
        <taxon>Mycobacteriales</taxon>
        <taxon>Nocardiaceae</taxon>
        <taxon>Rhodococcus</taxon>
    </lineage>
</organism>
<evidence type="ECO:0000313" key="8">
    <source>
        <dbReference type="Proteomes" id="UP001336020"/>
    </source>
</evidence>
<dbReference type="PANTHER" id="PTHR30011:SF16">
    <property type="entry name" value="C2H2 FINGER DOMAIN TRANSCRIPTION FACTOR (EUROFUNG)-RELATED"/>
    <property type="match status" value="1"/>
</dbReference>
<dbReference type="NCBIfam" id="TIGR03860">
    <property type="entry name" value="FMN_nitrolo"/>
    <property type="match status" value="1"/>
</dbReference>
<keyword evidence="8" id="KW-1185">Reference proteome</keyword>
<sequence>MTGKKLHIGLSLSPTWLSGDAWRRPDSRVDEIFDSDLYVDLARRSEAAKLDFVFKPDSQFLDPATLSAGPGFSSLDPTILLTTLARETSRIGLVSTASTTFLPPYAVARQLQSLNRVSGGRAGWNIVTSLDGQANFGLADMPSSQERYARAAEFTSVVQKLWASYPHDALRLDRDNGVYADPSAVRPVDHVGEFLSVAGPLTVPEPASGQIPLFQAGSSPEGREFAASVADAVFAATPDVDAGIELRNDLGARAERLGRTPDSLVVMPGLSMFLAPTSAQALELHRETHARMSRERKFEFVESTLGIDLRGLDPDGPVPIDDLPDPNRPVRSRTHAELVRRVVLRDRPTVAELLERPEIVASAHWVVVGTADDAVAQIVERAEKGAMDGFIALPGGSWGSLGIFFDEVVPRLVERGLFRAEYSGTTLREHLTPA</sequence>